<dbReference type="EMBL" id="UYRT01082424">
    <property type="protein sequence ID" value="VDN25977.1"/>
    <property type="molecule type" value="Genomic_DNA"/>
</dbReference>
<evidence type="ECO:0000256" key="1">
    <source>
        <dbReference type="SAM" id="Phobius"/>
    </source>
</evidence>
<evidence type="ECO:0000313" key="3">
    <source>
        <dbReference type="Proteomes" id="UP000271098"/>
    </source>
</evidence>
<evidence type="ECO:0000313" key="4">
    <source>
        <dbReference type="WBParaSite" id="GPUH_0001544901-mRNA-1"/>
    </source>
</evidence>
<reference evidence="4" key="1">
    <citation type="submission" date="2016-06" db="UniProtKB">
        <authorList>
            <consortium name="WormBaseParasite"/>
        </authorList>
    </citation>
    <scope>IDENTIFICATION</scope>
</reference>
<dbReference type="WBParaSite" id="GPUH_0001544901-mRNA-1">
    <property type="protein sequence ID" value="GPUH_0001544901-mRNA-1"/>
    <property type="gene ID" value="GPUH_0001544901"/>
</dbReference>
<feature type="transmembrane region" description="Helical" evidence="1">
    <location>
        <begin position="130"/>
        <end position="150"/>
    </location>
</feature>
<dbReference type="OrthoDB" id="7933078at2759"/>
<accession>A0A183E387</accession>
<organism evidence="4">
    <name type="scientific">Gongylonema pulchrum</name>
    <dbReference type="NCBI Taxonomy" id="637853"/>
    <lineage>
        <taxon>Eukaryota</taxon>
        <taxon>Metazoa</taxon>
        <taxon>Ecdysozoa</taxon>
        <taxon>Nematoda</taxon>
        <taxon>Chromadorea</taxon>
        <taxon>Rhabditida</taxon>
        <taxon>Spirurina</taxon>
        <taxon>Spiruromorpha</taxon>
        <taxon>Spiruroidea</taxon>
        <taxon>Gongylonematidae</taxon>
        <taxon>Gongylonema</taxon>
    </lineage>
</organism>
<protein>
    <submittedName>
        <fullName evidence="4">Vesicle transport protein</fullName>
    </submittedName>
</protein>
<dbReference type="AlphaFoldDB" id="A0A183E387"/>
<name>A0A183E387_9BILA</name>
<proteinExistence type="predicted"/>
<keyword evidence="1" id="KW-0472">Membrane</keyword>
<feature type="transmembrane region" description="Helical" evidence="1">
    <location>
        <begin position="12"/>
        <end position="32"/>
    </location>
</feature>
<keyword evidence="1" id="KW-1133">Transmembrane helix</keyword>
<dbReference type="Proteomes" id="UP000271098">
    <property type="component" value="Unassembled WGS sequence"/>
</dbReference>
<gene>
    <name evidence="2" type="ORF">GPUH_LOCUS15427</name>
</gene>
<reference evidence="2 3" key="2">
    <citation type="submission" date="2018-11" db="EMBL/GenBank/DDBJ databases">
        <authorList>
            <consortium name="Pathogen Informatics"/>
        </authorList>
    </citation>
    <scope>NUCLEOTIDE SEQUENCE [LARGE SCALE GENOMIC DNA]</scope>
</reference>
<keyword evidence="3" id="KW-1185">Reference proteome</keyword>
<sequence>MLVLRHCGFLSLLRYLFVMGLKVVCYGALSCYSIADALCDKRVCVDEVLFVLGSSRMATVPLLLNEDIELGSPPHYDEAVNGKRKNETHAPDKAAIRPGFFHGDFGEAAAGMGAVAFANLAIRLGFLRKVLGILSFQLAMTAIFCIALYVTPEVHLFLLKQ</sequence>
<evidence type="ECO:0000313" key="2">
    <source>
        <dbReference type="EMBL" id="VDN25977.1"/>
    </source>
</evidence>
<keyword evidence="1" id="KW-0812">Transmembrane</keyword>